<feature type="region of interest" description="Disordered" evidence="9">
    <location>
        <begin position="1"/>
        <end position="24"/>
    </location>
</feature>
<dbReference type="Pfam" id="PF14765">
    <property type="entry name" value="PS-DH"/>
    <property type="match status" value="1"/>
</dbReference>
<name>A0A6A6QED9_9PEZI</name>
<dbReference type="SMART" id="SM00829">
    <property type="entry name" value="PKS_ER"/>
    <property type="match status" value="1"/>
</dbReference>
<feature type="active site" description="Proton donor; for dehydratase activity" evidence="8">
    <location>
        <position position="1273"/>
    </location>
</feature>
<feature type="compositionally biased region" description="Polar residues" evidence="9">
    <location>
        <begin position="536"/>
        <end position="546"/>
    </location>
</feature>
<dbReference type="CDD" id="cd05274">
    <property type="entry name" value="KR_FAS_SDR_x"/>
    <property type="match status" value="1"/>
</dbReference>
<dbReference type="InterPro" id="IPR056501">
    <property type="entry name" value="NAD-bd_HRPKS_sdrA"/>
</dbReference>
<dbReference type="Pfam" id="PF16197">
    <property type="entry name" value="KAsynt_C_assoc"/>
    <property type="match status" value="1"/>
</dbReference>
<dbReference type="InterPro" id="IPR029063">
    <property type="entry name" value="SAM-dependent_MTases_sf"/>
</dbReference>
<dbReference type="SUPFAM" id="SSF50129">
    <property type="entry name" value="GroES-like"/>
    <property type="match status" value="1"/>
</dbReference>
<feature type="compositionally biased region" description="Polar residues" evidence="9">
    <location>
        <begin position="512"/>
        <end position="522"/>
    </location>
</feature>
<evidence type="ECO:0000259" key="11">
    <source>
        <dbReference type="PROSITE" id="PS52004"/>
    </source>
</evidence>
<dbReference type="CDD" id="cd00833">
    <property type="entry name" value="PKS"/>
    <property type="match status" value="1"/>
</dbReference>
<dbReference type="Gene3D" id="1.10.1200.10">
    <property type="entry name" value="ACP-like"/>
    <property type="match status" value="1"/>
</dbReference>
<accession>A0A6A6QED9</accession>
<dbReference type="PROSITE" id="PS52019">
    <property type="entry name" value="PKS_MFAS_DH"/>
    <property type="match status" value="1"/>
</dbReference>
<feature type="domain" description="Ketosynthase family 3 (KS3)" evidence="11">
    <location>
        <begin position="31"/>
        <end position="456"/>
    </location>
</feature>
<proteinExistence type="predicted"/>
<dbReference type="InterPro" id="IPR014031">
    <property type="entry name" value="Ketoacyl_synth_C"/>
</dbReference>
<dbReference type="PROSITE" id="PS52004">
    <property type="entry name" value="KS3_2"/>
    <property type="match status" value="1"/>
</dbReference>
<dbReference type="InterPro" id="IPR016039">
    <property type="entry name" value="Thiolase-like"/>
</dbReference>
<dbReference type="Gene3D" id="3.40.47.10">
    <property type="match status" value="1"/>
</dbReference>
<dbReference type="Gene3D" id="3.10.129.110">
    <property type="entry name" value="Polyketide synthase dehydratase"/>
    <property type="match status" value="1"/>
</dbReference>
<evidence type="ECO:0000256" key="7">
    <source>
        <dbReference type="ARBA" id="ARBA00023315"/>
    </source>
</evidence>
<evidence type="ECO:0000256" key="8">
    <source>
        <dbReference type="PROSITE-ProRule" id="PRU01363"/>
    </source>
</evidence>
<dbReference type="InterPro" id="IPR013154">
    <property type="entry name" value="ADH-like_N"/>
</dbReference>
<dbReference type="InterPro" id="IPR049552">
    <property type="entry name" value="PKS_DH_N"/>
</dbReference>
<feature type="compositionally biased region" description="Polar residues" evidence="9">
    <location>
        <begin position="494"/>
        <end position="503"/>
    </location>
</feature>
<keyword evidence="14" id="KW-1185">Reference proteome</keyword>
<dbReference type="InterPro" id="IPR013968">
    <property type="entry name" value="PKS_KR"/>
</dbReference>
<dbReference type="InterPro" id="IPR013217">
    <property type="entry name" value="Methyltransf_12"/>
</dbReference>
<dbReference type="InterPro" id="IPR018201">
    <property type="entry name" value="Ketoacyl_synth_AS"/>
</dbReference>
<dbReference type="InterPro" id="IPR032821">
    <property type="entry name" value="PKS_assoc"/>
</dbReference>
<evidence type="ECO:0000256" key="2">
    <source>
        <dbReference type="ARBA" id="ARBA00022553"/>
    </source>
</evidence>
<dbReference type="InterPro" id="IPR042104">
    <property type="entry name" value="PKS_dehydratase_sf"/>
</dbReference>
<feature type="domain" description="PKS/mFAS DH" evidence="12">
    <location>
        <begin position="1048"/>
        <end position="1363"/>
    </location>
</feature>
<dbReference type="SUPFAM" id="SSF53335">
    <property type="entry name" value="S-adenosyl-L-methionine-dependent methyltransferases"/>
    <property type="match status" value="1"/>
</dbReference>
<dbReference type="InterPro" id="IPR016035">
    <property type="entry name" value="Acyl_Trfase/lysoPLipase"/>
</dbReference>
<dbReference type="InterPro" id="IPR014043">
    <property type="entry name" value="Acyl_transferase_dom"/>
</dbReference>
<dbReference type="InterPro" id="IPR049900">
    <property type="entry name" value="PKS_mFAS_DH"/>
</dbReference>
<dbReference type="PROSITE" id="PS00606">
    <property type="entry name" value="KS3_1"/>
    <property type="match status" value="1"/>
</dbReference>
<dbReference type="Pfam" id="PF00109">
    <property type="entry name" value="ketoacyl-synt"/>
    <property type="match status" value="1"/>
</dbReference>
<feature type="region of interest" description="Disordered" evidence="9">
    <location>
        <begin position="494"/>
        <end position="546"/>
    </location>
</feature>
<dbReference type="Gene3D" id="3.40.366.10">
    <property type="entry name" value="Malonyl-Coenzyme A Acyl Carrier Protein, domain 2"/>
    <property type="match status" value="1"/>
</dbReference>
<dbReference type="Pfam" id="PF13602">
    <property type="entry name" value="ADH_zinc_N_2"/>
    <property type="match status" value="1"/>
</dbReference>
<keyword evidence="4" id="KW-0521">NADP</keyword>
<dbReference type="GO" id="GO:0030639">
    <property type="term" value="P:polyketide biosynthetic process"/>
    <property type="evidence" value="ECO:0007669"/>
    <property type="project" value="UniProtKB-ARBA"/>
</dbReference>
<dbReference type="InterPro" id="IPR006162">
    <property type="entry name" value="Ppantetheine_attach_site"/>
</dbReference>
<dbReference type="SMART" id="SM00823">
    <property type="entry name" value="PKS_PP"/>
    <property type="match status" value="1"/>
</dbReference>
<evidence type="ECO:0000256" key="4">
    <source>
        <dbReference type="ARBA" id="ARBA00022857"/>
    </source>
</evidence>
<keyword evidence="3" id="KW-0808">Transferase</keyword>
<dbReference type="InterPro" id="IPR009081">
    <property type="entry name" value="PP-bd_ACP"/>
</dbReference>
<dbReference type="SMART" id="SM00826">
    <property type="entry name" value="PKS_DH"/>
    <property type="match status" value="1"/>
</dbReference>
<dbReference type="SUPFAM" id="SSF47336">
    <property type="entry name" value="ACP-like"/>
    <property type="match status" value="1"/>
</dbReference>
<dbReference type="SUPFAM" id="SSF53901">
    <property type="entry name" value="Thiolase-like"/>
    <property type="match status" value="1"/>
</dbReference>
<dbReference type="PROSITE" id="PS00012">
    <property type="entry name" value="PHOSPHOPANTETHEINE"/>
    <property type="match status" value="1"/>
</dbReference>
<dbReference type="InterPro" id="IPR050091">
    <property type="entry name" value="PKS_NRPS_Biosynth_Enz"/>
</dbReference>
<evidence type="ECO:0000313" key="14">
    <source>
        <dbReference type="Proteomes" id="UP000799750"/>
    </source>
</evidence>
<dbReference type="OrthoDB" id="329835at2759"/>
<dbReference type="Pfam" id="PF21089">
    <property type="entry name" value="PKS_DH_N"/>
    <property type="match status" value="1"/>
</dbReference>
<dbReference type="GO" id="GO:1901336">
    <property type="term" value="P:lactone biosynthetic process"/>
    <property type="evidence" value="ECO:0007669"/>
    <property type="project" value="UniProtKB-ARBA"/>
</dbReference>
<dbReference type="InterPro" id="IPR020841">
    <property type="entry name" value="PKS_Beta-ketoAc_synthase_dom"/>
</dbReference>
<evidence type="ECO:0000256" key="5">
    <source>
        <dbReference type="ARBA" id="ARBA00023002"/>
    </source>
</evidence>
<dbReference type="CDD" id="cd05195">
    <property type="entry name" value="enoyl_red"/>
    <property type="match status" value="1"/>
</dbReference>
<dbReference type="InterPro" id="IPR057326">
    <property type="entry name" value="KR_dom"/>
</dbReference>
<dbReference type="Pfam" id="PF08659">
    <property type="entry name" value="KR"/>
    <property type="match status" value="1"/>
</dbReference>
<feature type="domain" description="Carrier" evidence="10">
    <location>
        <begin position="2557"/>
        <end position="2635"/>
    </location>
</feature>
<dbReference type="SMART" id="SM00825">
    <property type="entry name" value="PKS_KS"/>
    <property type="match status" value="1"/>
</dbReference>
<dbReference type="GO" id="GO:0004315">
    <property type="term" value="F:3-oxoacyl-[acyl-carrier-protein] synthase activity"/>
    <property type="evidence" value="ECO:0007669"/>
    <property type="project" value="InterPro"/>
</dbReference>
<gene>
    <name evidence="13" type="ORF">BU16DRAFT_596449</name>
</gene>
<dbReference type="Pfam" id="PF08242">
    <property type="entry name" value="Methyltransf_12"/>
    <property type="match status" value="1"/>
</dbReference>
<sequence length="2640" mass="292114">MAPAAPSEPYSEEGPTSLPADTNDYVKKDATEPIAIVGFSFKFPGGCETADSFWEALLEKRNTATEFPKDRLSASAVYHPQLNRRGTIPFQGGHFLTGDIAEFDAPFFSISDTEAASLDPQQRILLETTFRALENAGQPLDRVIGSKTSVFTGCFTNDWQQLSLKDAEQCTSHAGIGFEASILANRLSWFFNFKGTSFNVDSACSSSLVCVDLAVKNLTSGDADMSIAAGCNLLFYPDIMHALSNLGLLSPDNQCYSFDDRANGYARGEGFGVLVLKRLSDAIKHNDVIRAVIRSTGSNQDGYTTGLTQPSGKAQSELIRETYRRAGLELDQTRFIEAHGTGTAVGDPIEANAIGEVFRRSRSLVDPLYVGAVKSNIGHLEGASGVAGVIKSILALEKGVIPPNTNFVNINPQIDTEYLNIKFPLQPTKWPTKGLRRASVNSFGFGGTNAHVILDDALHYLQSRRLVGHHNTVEYPENDEEEGCVSGTATAANGHSFSSSSNGLRKHHLPNNGHNTVESSPSKRFKRLNADPDTKSAINHSLPSDSRTITANGLDNHMQSDDTLDSLGNPPKLIVLSAMDKDTLQRQAKAHIQYVQSRLKGISMPDLDLGDFSYTTLARRNYFPWRSFAVVDTQDSLAHLESRLSSTQRSIPEPSLCIVFTGQGAQYPGRELLCLERFDVYKESLMRAEFYMQKLGCRWKLREELYKDEKVSRIDDAEYSQPISTALQVALVDTLRSFDIYPNVVVGHSSGEIAAAYCSGALSAESAWKLAYFRGYHSALLSRSGKIRGGMMAVGLSKEDVLVSLDRVAEQTGEHMLTVACINSPKSVTISGRSDHIDLLETMLLESKVFAHKLKVNLPYHSHSMKGVAQRYLESISGLEKGAATPHPITMISTVTGKWIHDRILRTPQYWVDNMTCPVKFAPAVEGFTFQAGAKIWKKLDGSHRNRSKVTFLLEVGFHSALRGPLRDIVSGLSSNSKIAYESVLVRDKPPLHSLFNSLSQLYCHGYPLDLSRIYSLGQDSFGTRKLLCDLPEYPFNHSRRYWEEGRLDLLGKPSPDWNDVEAKWRNFIRVSEMPWVEDHQINGSTIYPAAGMLVMAIEAANQTADKSRRVEGFELKDVRFLSALNVPSHANGIETHLHLRQIRDSANSETPWSEFRVFSFESDEWHEICRGSIRVTYKAIAEGFSAAREEMEELNLCRQRHFDLSDPVRDSFERQKLYKSLRASGFDFGPSFQLLRNGSFHSENEGKADIEIFEWPTDHFPQPHVIHPCTLDAILHLSLAVCAKGGDVQTPTAVPSSLKRLWVATPGLSQPGSNSVSAAAWMVDKDARGTEFNISVLDDSKERILAKVVGLRSTIVAEMTESANDAGVKQTCYHLDWRPDVTLLSSQKLSDYCLEVRPKNPEPVQFYQDLDILLLALLTKAVDELRNHNFSTTPAHLSRYHDWAKMQLHRYREDHLLHMKPEMCEQLKSTNAEGHAYVETGRRLTSILRGDTDPLEFLFHGNLLTDFYREINDSRACFAELSRYLDAAAHKNPNMKVLEVGAGTGGTTEKVLSALSAQTDSAMRKPRYSNYFYTDISPAFFEAAGARFIQYPNIDHQGLDCGTFDIVVAANVLHATPDINFTLKNVRKLLKPGGLLVLYEPTKPEIMRPAFIMGLLPGWWLSSEDYRPWGPTMTSASWDKILRDNFFSGVDLDIPDFLGPECQEGSIMISTATSTVHEMEFSIPPDVSSCGAPIIVLDPESEFQRGVASRLQSMLPRCRYSTSFAEVARIDDMASSYFIFIQEMERPFLIDLSNEMYSMFQELVTSAKGILWVTDGGGNAPKKPESGVANGLFRVLRNENPERPCATLALDLDSAVTIEQLEAICQIFRIVQQADVDQSTQDMEYVEIDGLLQIPRVVQAETLTEDLFRRSLPRQTSSRMIKDCPPLQLAIGSVGFLDTLHFTEDDDHQIPLDPDEVEVEARAVGLNFRDCLLALGRIPDSSYGSECSGLVSRTGNNVVELSVGDRVVMSASPCFKTYARGKASHVLRIADDMTFAEAASIPTQFCTAWQAVHSIARLQKGQTILIHAGAGGTGQAAIQVAQYLGGIVYATVGSEMKKDVLVEQYGIPEDHIFFSRDSGFAKGIMRKTEGRGVDVVLNSLAGDSLVSSWECIAPYGRFVELGKRDILSNANLPMYPFKNNASFICFDGFRWQTERPQDSRRAFEEVLQLFAAGKFHLVRSLNVYPATKVEEAFRAMQDGKTAGKIVLEMTPTIPVKALLATQPSFIIGHDATYVIAGGLGGLGRSVARWLVDRGARNLILLSRSGIRNETARGFIEELKKQDVLVKAPACDITDAAALEEVIQQCSNEMPPIRGCIQGSMVLRDSIFDKMNHSDWRLGTDCKTTGSWNLHHILPNDLQFFILLSSASSVVGLRGQANYAAGNSYMDALARYRVSRGQRAVALDLGALTEDGLLAENPEFLNRVLGYGALNGISRNFFYAILDYYCDPSLPLLSPQQSQPVIGLGSDDRKGLDGIVISRQAIFTHLKDNVKGRPTGEKTDDGPEAWKERFHTASSQTDAAHVVAQALVAKLQRTLAGLHGEVDMYKPVAAYGVDSLLAVELRSWIAKEFKAEVAMFEISGGASFATLSKLVVERSRMKEG</sequence>
<feature type="region of interest" description="C-terminal hotdog fold" evidence="8">
    <location>
        <begin position="1210"/>
        <end position="1363"/>
    </location>
</feature>
<dbReference type="SMART" id="SM00827">
    <property type="entry name" value="PKS_AT"/>
    <property type="match status" value="1"/>
</dbReference>
<keyword evidence="7" id="KW-0012">Acyltransferase</keyword>
<dbReference type="InterPro" id="IPR014030">
    <property type="entry name" value="Ketoacyl_synth_N"/>
</dbReference>
<dbReference type="InterPro" id="IPR020806">
    <property type="entry name" value="PKS_PP-bd"/>
</dbReference>
<dbReference type="FunFam" id="3.40.50.720:FF:000209">
    <property type="entry name" value="Polyketide synthase Pks12"/>
    <property type="match status" value="1"/>
</dbReference>
<dbReference type="InterPro" id="IPR001227">
    <property type="entry name" value="Ac_transferase_dom_sf"/>
</dbReference>
<dbReference type="SUPFAM" id="SSF52151">
    <property type="entry name" value="FabD/lysophospholipase-like"/>
    <property type="match status" value="1"/>
</dbReference>
<dbReference type="GO" id="GO:0004312">
    <property type="term" value="F:fatty acid synthase activity"/>
    <property type="evidence" value="ECO:0007669"/>
    <property type="project" value="TreeGrafter"/>
</dbReference>
<dbReference type="PANTHER" id="PTHR43775">
    <property type="entry name" value="FATTY ACID SYNTHASE"/>
    <property type="match status" value="1"/>
</dbReference>
<dbReference type="Pfam" id="PF02801">
    <property type="entry name" value="Ketoacyl-synt_C"/>
    <property type="match status" value="1"/>
</dbReference>
<feature type="active site" description="Proton acceptor; for dehydratase activity" evidence="8">
    <location>
        <position position="1080"/>
    </location>
</feature>
<keyword evidence="1" id="KW-0596">Phosphopantetheine</keyword>
<dbReference type="InterPro" id="IPR036291">
    <property type="entry name" value="NAD(P)-bd_dom_sf"/>
</dbReference>
<dbReference type="Gene3D" id="3.40.50.720">
    <property type="entry name" value="NAD(P)-binding Rossmann-like Domain"/>
    <property type="match status" value="1"/>
</dbReference>
<dbReference type="SUPFAM" id="SSF51735">
    <property type="entry name" value="NAD(P)-binding Rossmann-fold domains"/>
    <property type="match status" value="2"/>
</dbReference>
<dbReference type="GO" id="GO:0006633">
    <property type="term" value="P:fatty acid biosynthetic process"/>
    <property type="evidence" value="ECO:0007669"/>
    <property type="project" value="InterPro"/>
</dbReference>
<protein>
    <submittedName>
        <fullName evidence="13">Reducing type I polyketide synthase</fullName>
    </submittedName>
</protein>
<feature type="region of interest" description="N-terminal hotdog fold" evidence="8">
    <location>
        <begin position="1048"/>
        <end position="1181"/>
    </location>
</feature>
<dbReference type="SMART" id="SM00822">
    <property type="entry name" value="PKS_KR"/>
    <property type="match status" value="1"/>
</dbReference>
<dbReference type="CDD" id="cd02440">
    <property type="entry name" value="AdoMet_MTases"/>
    <property type="match status" value="1"/>
</dbReference>
<dbReference type="Gene3D" id="3.40.50.150">
    <property type="entry name" value="Vaccinia Virus protein VP39"/>
    <property type="match status" value="1"/>
</dbReference>
<reference evidence="13" key="1">
    <citation type="journal article" date="2020" name="Stud. Mycol.">
        <title>101 Dothideomycetes genomes: a test case for predicting lifestyles and emergence of pathogens.</title>
        <authorList>
            <person name="Haridas S."/>
            <person name="Albert R."/>
            <person name="Binder M."/>
            <person name="Bloem J."/>
            <person name="Labutti K."/>
            <person name="Salamov A."/>
            <person name="Andreopoulos B."/>
            <person name="Baker S."/>
            <person name="Barry K."/>
            <person name="Bills G."/>
            <person name="Bluhm B."/>
            <person name="Cannon C."/>
            <person name="Castanera R."/>
            <person name="Culley D."/>
            <person name="Daum C."/>
            <person name="Ezra D."/>
            <person name="Gonzalez J."/>
            <person name="Henrissat B."/>
            <person name="Kuo A."/>
            <person name="Liang C."/>
            <person name="Lipzen A."/>
            <person name="Lutzoni F."/>
            <person name="Magnuson J."/>
            <person name="Mondo S."/>
            <person name="Nolan M."/>
            <person name="Ohm R."/>
            <person name="Pangilinan J."/>
            <person name="Park H.-J."/>
            <person name="Ramirez L."/>
            <person name="Alfaro M."/>
            <person name="Sun H."/>
            <person name="Tritt A."/>
            <person name="Yoshinaga Y."/>
            <person name="Zwiers L.-H."/>
            <person name="Turgeon B."/>
            <person name="Goodwin S."/>
            <person name="Spatafora J."/>
            <person name="Crous P."/>
            <person name="Grigoriev I."/>
        </authorList>
    </citation>
    <scope>NUCLEOTIDE SEQUENCE</scope>
    <source>
        <strain evidence="13">CBS 269.34</strain>
    </source>
</reference>
<evidence type="ECO:0000256" key="3">
    <source>
        <dbReference type="ARBA" id="ARBA00022679"/>
    </source>
</evidence>
<dbReference type="Pfam" id="PF00698">
    <property type="entry name" value="Acyl_transf_1"/>
    <property type="match status" value="1"/>
</dbReference>
<dbReference type="SUPFAM" id="SSF55048">
    <property type="entry name" value="Probable ACP-binding domain of malonyl-CoA ACP transacylase"/>
    <property type="match status" value="1"/>
</dbReference>
<keyword evidence="2" id="KW-0597">Phosphoprotein</keyword>
<dbReference type="InterPro" id="IPR036736">
    <property type="entry name" value="ACP-like_sf"/>
</dbReference>
<keyword evidence="6" id="KW-0511">Multifunctional enzyme</keyword>
<dbReference type="Pfam" id="PF08240">
    <property type="entry name" value="ADH_N"/>
    <property type="match status" value="1"/>
</dbReference>
<dbReference type="PROSITE" id="PS50075">
    <property type="entry name" value="CARRIER"/>
    <property type="match status" value="1"/>
</dbReference>
<dbReference type="InterPro" id="IPR011032">
    <property type="entry name" value="GroES-like_sf"/>
</dbReference>
<evidence type="ECO:0000256" key="1">
    <source>
        <dbReference type="ARBA" id="ARBA00022450"/>
    </source>
</evidence>
<dbReference type="Proteomes" id="UP000799750">
    <property type="component" value="Unassembled WGS sequence"/>
</dbReference>
<dbReference type="Pfam" id="PF23114">
    <property type="entry name" value="NAD-bd_HRPKS_sdrA"/>
    <property type="match status" value="1"/>
</dbReference>
<keyword evidence="5" id="KW-0560">Oxidoreductase</keyword>
<evidence type="ECO:0000259" key="12">
    <source>
        <dbReference type="PROSITE" id="PS52019"/>
    </source>
</evidence>
<evidence type="ECO:0000256" key="9">
    <source>
        <dbReference type="SAM" id="MobiDB-lite"/>
    </source>
</evidence>
<evidence type="ECO:0000256" key="6">
    <source>
        <dbReference type="ARBA" id="ARBA00023268"/>
    </source>
</evidence>
<dbReference type="Gene3D" id="3.90.180.10">
    <property type="entry name" value="Medium-chain alcohol dehydrogenases, catalytic domain"/>
    <property type="match status" value="1"/>
</dbReference>
<evidence type="ECO:0000259" key="10">
    <source>
        <dbReference type="PROSITE" id="PS50075"/>
    </source>
</evidence>
<dbReference type="InterPro" id="IPR016036">
    <property type="entry name" value="Malonyl_transacylase_ACP-bd"/>
</dbReference>
<dbReference type="InterPro" id="IPR020843">
    <property type="entry name" value="ER"/>
</dbReference>
<dbReference type="EMBL" id="MU004197">
    <property type="protein sequence ID" value="KAF2490386.1"/>
    <property type="molecule type" value="Genomic_DNA"/>
</dbReference>
<dbReference type="InterPro" id="IPR020807">
    <property type="entry name" value="PKS_DH"/>
</dbReference>
<dbReference type="PANTHER" id="PTHR43775:SF29">
    <property type="entry name" value="ASPERFURANONE POLYKETIDE SYNTHASE AFOG-RELATED"/>
    <property type="match status" value="1"/>
</dbReference>
<dbReference type="GO" id="GO:0016491">
    <property type="term" value="F:oxidoreductase activity"/>
    <property type="evidence" value="ECO:0007669"/>
    <property type="project" value="UniProtKB-KW"/>
</dbReference>
<evidence type="ECO:0000313" key="13">
    <source>
        <dbReference type="EMBL" id="KAF2490386.1"/>
    </source>
</evidence>
<dbReference type="Gene3D" id="3.30.70.3290">
    <property type="match status" value="1"/>
</dbReference>
<dbReference type="InterPro" id="IPR049551">
    <property type="entry name" value="PKS_DH_C"/>
</dbReference>
<organism evidence="13 14">
    <name type="scientific">Lophium mytilinum</name>
    <dbReference type="NCBI Taxonomy" id="390894"/>
    <lineage>
        <taxon>Eukaryota</taxon>
        <taxon>Fungi</taxon>
        <taxon>Dikarya</taxon>
        <taxon>Ascomycota</taxon>
        <taxon>Pezizomycotina</taxon>
        <taxon>Dothideomycetes</taxon>
        <taxon>Pleosporomycetidae</taxon>
        <taxon>Mytilinidiales</taxon>
        <taxon>Mytilinidiaceae</taxon>
        <taxon>Lophium</taxon>
    </lineage>
</organism>
<dbReference type="GO" id="GO:0031177">
    <property type="term" value="F:phosphopantetheine binding"/>
    <property type="evidence" value="ECO:0007669"/>
    <property type="project" value="InterPro"/>
</dbReference>